<reference evidence="3 4" key="1">
    <citation type="submission" date="2023-02" db="EMBL/GenBank/DDBJ databases">
        <title>Dictyobacter halimunensis sp. nov., a new member of the class Ktedonobacteria from forest soil in a geothermal area.</title>
        <authorList>
            <person name="Rachmania M.K."/>
            <person name="Ningsih F."/>
            <person name="Sakai Y."/>
            <person name="Yabe S."/>
            <person name="Yokota A."/>
            <person name="Sjamsuridzal W."/>
        </authorList>
    </citation>
    <scope>NUCLEOTIDE SEQUENCE [LARGE SCALE GENOMIC DNA]</scope>
    <source>
        <strain evidence="3 4">S3.2.2.5</strain>
    </source>
</reference>
<keyword evidence="4" id="KW-1185">Reference proteome</keyword>
<evidence type="ECO:0000313" key="3">
    <source>
        <dbReference type="EMBL" id="GLV55971.1"/>
    </source>
</evidence>
<dbReference type="EMBL" id="BSRI01000001">
    <property type="protein sequence ID" value="GLV55971.1"/>
    <property type="molecule type" value="Genomic_DNA"/>
</dbReference>
<dbReference type="Gene3D" id="3.40.50.2000">
    <property type="entry name" value="Glycogen Phosphorylase B"/>
    <property type="match status" value="2"/>
</dbReference>
<gene>
    <name evidence="3" type="ORF">KDH_28150</name>
</gene>
<dbReference type="SUPFAM" id="SSF53756">
    <property type="entry name" value="UDP-Glycosyltransferase/glycogen phosphorylase"/>
    <property type="match status" value="1"/>
</dbReference>
<feature type="domain" description="Glycosyl transferase family 1" evidence="1">
    <location>
        <begin position="392"/>
        <end position="564"/>
    </location>
</feature>
<accession>A0ABQ6FT34</accession>
<evidence type="ECO:0000259" key="2">
    <source>
        <dbReference type="Pfam" id="PF06662"/>
    </source>
</evidence>
<organism evidence="3 4">
    <name type="scientific">Dictyobacter halimunensis</name>
    <dbReference type="NCBI Taxonomy" id="3026934"/>
    <lineage>
        <taxon>Bacteria</taxon>
        <taxon>Bacillati</taxon>
        <taxon>Chloroflexota</taxon>
        <taxon>Ktedonobacteria</taxon>
        <taxon>Ktedonobacterales</taxon>
        <taxon>Dictyobacteraceae</taxon>
        <taxon>Dictyobacter</taxon>
    </lineage>
</organism>
<evidence type="ECO:0000313" key="4">
    <source>
        <dbReference type="Proteomes" id="UP001344906"/>
    </source>
</evidence>
<protein>
    <recommendedName>
        <fullName evidence="5">Glycosyl transferase family 1 domain-containing protein</fullName>
    </recommendedName>
</protein>
<feature type="domain" description="D-glucuronyl C5-epimerase C-terminal" evidence="2">
    <location>
        <begin position="5"/>
        <end position="130"/>
    </location>
</feature>
<comment type="caution">
    <text evidence="3">The sequence shown here is derived from an EMBL/GenBank/DDBJ whole genome shotgun (WGS) entry which is preliminary data.</text>
</comment>
<dbReference type="InterPro" id="IPR010598">
    <property type="entry name" value="C5-epim_C"/>
</dbReference>
<name>A0ABQ6FT34_9CHLR</name>
<dbReference type="Proteomes" id="UP001344906">
    <property type="component" value="Unassembled WGS sequence"/>
</dbReference>
<dbReference type="PANTHER" id="PTHR12526">
    <property type="entry name" value="GLYCOSYLTRANSFERASE"/>
    <property type="match status" value="1"/>
</dbReference>
<dbReference type="Pfam" id="PF06662">
    <property type="entry name" value="C5-epim_C"/>
    <property type="match status" value="1"/>
</dbReference>
<evidence type="ECO:0000259" key="1">
    <source>
        <dbReference type="Pfam" id="PF00534"/>
    </source>
</evidence>
<proteinExistence type="predicted"/>
<evidence type="ECO:0008006" key="5">
    <source>
        <dbReference type="Google" id="ProtNLM"/>
    </source>
</evidence>
<dbReference type="InterPro" id="IPR001296">
    <property type="entry name" value="Glyco_trans_1"/>
</dbReference>
<sequence length="598" mass="66961">MQAIKRVVRTFEYDILDGGVSAPPGVDGICFEEVAVYPAAHHLTGFLCGLIALQDYVIATRNGRIELLVQCAHMTLHRLCAEFDTGYWTRAHLLQYDLASTEQHLLQERLLHSFSSSAGCMECARRAERWAGYAVSPLARLRASLRSRQLDFQRMLLKYMRAALFPKSTTEVVRIVIPITAFPLSGGMRAIITDADRILRKDWQIAYLTNFVGANSGEYIIYRFGKAWTHPWQFPAVWFYCLAGGMKLFSLLRQDAGYQLLLPQDGVFSSAFTTIVGKLAGVRVVVMDHGNMTWLENPVFRAERLRQPEMESASRLKRWRAHIQFQCYWFSLLLLARITACLADHFFIPGVDGDEETDVCRYLHIEPSRVTRYASMIDPGQYHLLTEDEKGQKRRRYGIDPEAIVIVQICRLAPEKGIEVSLEAFDSLFAALPPERKTRVQFILGGDGPLRQHLERQVQQRGLSGSLTFWGDLSRQKAIDLLSLSNISLYSSLRGVGMPLSILEAMASGCAVIATPEPLANVTLLADGRGIVVNAGDAPQTGRALMRLVNDAILCQSMGKAARDYVIHHNHPIQFGRALARVTGCSSLDALKGESTIW</sequence>
<dbReference type="Pfam" id="PF00534">
    <property type="entry name" value="Glycos_transf_1"/>
    <property type="match status" value="1"/>
</dbReference>
<dbReference type="CDD" id="cd03801">
    <property type="entry name" value="GT4_PimA-like"/>
    <property type="match status" value="1"/>
</dbReference>